<dbReference type="Pfam" id="PF12663">
    <property type="entry name" value="DUF3788"/>
    <property type="match status" value="1"/>
</dbReference>
<comment type="caution">
    <text evidence="1">The sequence shown here is derived from an EMBL/GenBank/DDBJ whole genome shotgun (WGS) entry which is preliminary data.</text>
</comment>
<organism evidence="1 2">
    <name type="scientific">Clostridium sporogenes</name>
    <dbReference type="NCBI Taxonomy" id="1509"/>
    <lineage>
        <taxon>Bacteria</taxon>
        <taxon>Bacillati</taxon>
        <taxon>Bacillota</taxon>
        <taxon>Clostridia</taxon>
        <taxon>Eubacteriales</taxon>
        <taxon>Clostridiaceae</taxon>
        <taxon>Clostridium</taxon>
    </lineage>
</organism>
<sequence length="147" mass="17805">MDLERMYNKEPLPTYDEMRCFIGNSAVKNFDKIVTFIEENYDFNKEIHYGGKNYGVLIRFRRSGKTLLSLFPEKNAFSCVLVYGKKEIEQFESRRDEFSDYMKRIFNDTKHYHDGKWLLIRIQDDKYINELIEMIKIKKKPKKKHIV</sequence>
<dbReference type="InterPro" id="IPR024265">
    <property type="entry name" value="DUF3788"/>
</dbReference>
<evidence type="ECO:0000313" key="1">
    <source>
        <dbReference type="EMBL" id="OSB18116.1"/>
    </source>
</evidence>
<accession>A0ABD6RPJ5</accession>
<proteinExistence type="predicted"/>
<reference evidence="1 2" key="1">
    <citation type="submission" date="2017-02" db="EMBL/GenBank/DDBJ databases">
        <title>Differentiating clades of botulinum-neurotoxin-producing Clostridia with a simple, multiplex PCR assay.</title>
        <authorList>
            <person name="Williamson C.H.D."/>
            <person name="Vazquez A."/>
            <person name="Hill K."/>
            <person name="Smith T.J."/>
            <person name="Nottingham R."/>
            <person name="Stone N.E."/>
            <person name="Sobek C.J."/>
            <person name="Cocking J.H."/>
            <person name="Fernandez R.A."/>
            <person name="Caballero P.A."/>
            <person name="Leiser O.P."/>
            <person name="Keim P."/>
            <person name="Sahl J.W."/>
        </authorList>
    </citation>
    <scope>NUCLEOTIDE SEQUENCE [LARGE SCALE GENOMIC DNA]</scope>
    <source>
        <strain evidence="1 2">CLS_DGF_0088_06</strain>
    </source>
</reference>
<evidence type="ECO:0000313" key="2">
    <source>
        <dbReference type="Proteomes" id="UP000193911"/>
    </source>
</evidence>
<name>A0ABD6RPJ5_CLOSG</name>
<gene>
    <name evidence="1" type="ORF">B2H94_03060</name>
</gene>
<dbReference type="RefSeq" id="WP_003489291.1">
    <property type="nucleotide sequence ID" value="NZ_CABKNI010000001.1"/>
</dbReference>
<dbReference type="AlphaFoldDB" id="A0ABD6RPJ5"/>
<dbReference type="EMBL" id="MWJJ01000001">
    <property type="protein sequence ID" value="OSB18116.1"/>
    <property type="molecule type" value="Genomic_DNA"/>
</dbReference>
<dbReference type="Proteomes" id="UP000193911">
    <property type="component" value="Unassembled WGS sequence"/>
</dbReference>
<protein>
    <recommendedName>
        <fullName evidence="3">DUF3788 domain-containing protein</fullName>
    </recommendedName>
</protein>
<evidence type="ECO:0008006" key="3">
    <source>
        <dbReference type="Google" id="ProtNLM"/>
    </source>
</evidence>